<feature type="region of interest" description="Disordered" evidence="1">
    <location>
        <begin position="44"/>
        <end position="65"/>
    </location>
</feature>
<dbReference type="AlphaFoldDB" id="A0A1Z1FGE1"/>
<reference evidence="2 3" key="1">
    <citation type="submission" date="2017-01" db="EMBL/GenBank/DDBJ databases">
        <title>Complete genome sequence of esterase-producing bacterium Croceicoccus marinus E4A9.</title>
        <authorList>
            <person name="Wu Y.-H."/>
            <person name="Cheng H."/>
            <person name="Xu L."/>
            <person name="Huo Y.-Y."/>
            <person name="Wang C.-S."/>
            <person name="Xu X.-W."/>
        </authorList>
    </citation>
    <scope>NUCLEOTIDE SEQUENCE [LARGE SCALE GENOMIC DNA]</scope>
    <source>
        <strain evidence="2 3">E4A9</strain>
        <plasmid evidence="3">Plasmid pcme4a9i</plasmid>
    </source>
</reference>
<evidence type="ECO:0000313" key="3">
    <source>
        <dbReference type="Proteomes" id="UP000195807"/>
    </source>
</evidence>
<dbReference type="KEGG" id="cman:A9D14_15640"/>
<evidence type="ECO:0000313" key="2">
    <source>
        <dbReference type="EMBL" id="ARU17790.1"/>
    </source>
</evidence>
<proteinExistence type="predicted"/>
<accession>A0A1Z1FGE1</accession>
<protein>
    <submittedName>
        <fullName evidence="2">Uncharacterized protein</fullName>
    </submittedName>
</protein>
<evidence type="ECO:0000256" key="1">
    <source>
        <dbReference type="SAM" id="MobiDB-lite"/>
    </source>
</evidence>
<keyword evidence="3" id="KW-1185">Reference proteome</keyword>
<sequence length="65" mass="6621">MPEPFAVLGGNAASMARNCAIGGSYEGKPVMDAGRGKNYCAHWPAGQRRQTRSSVPASTIGGVGA</sequence>
<gene>
    <name evidence="2" type="ORF">A9D14_15640</name>
</gene>
<organism evidence="2 3">
    <name type="scientific">Croceicoccus marinus</name>
    <dbReference type="NCBI Taxonomy" id="450378"/>
    <lineage>
        <taxon>Bacteria</taxon>
        <taxon>Pseudomonadati</taxon>
        <taxon>Pseudomonadota</taxon>
        <taxon>Alphaproteobacteria</taxon>
        <taxon>Sphingomonadales</taxon>
        <taxon>Erythrobacteraceae</taxon>
        <taxon>Croceicoccus</taxon>
    </lineage>
</organism>
<keyword evidence="2" id="KW-0614">Plasmid</keyword>
<name>A0A1Z1FGE1_9SPHN</name>
<geneLocation type="plasmid" evidence="3">
    <name>pcme4a9i</name>
</geneLocation>
<dbReference type="EMBL" id="CP019603">
    <property type="protein sequence ID" value="ARU17790.1"/>
    <property type="molecule type" value="Genomic_DNA"/>
</dbReference>
<dbReference type="Proteomes" id="UP000195807">
    <property type="component" value="Plasmid pCME4A9I"/>
</dbReference>